<dbReference type="InterPro" id="IPR042278">
    <property type="entry name" value="Mfa-like_1_N"/>
</dbReference>
<proteinExistence type="predicted"/>
<comment type="caution">
    <text evidence="2">The sequence shown here is derived from an EMBL/GenBank/DDBJ whole genome shotgun (WGS) entry which is preliminary data.</text>
</comment>
<accession>A0AA90UEB5</accession>
<name>A0AA90UEB5_9BACT</name>
<sequence>MKYQKILGLVATAGLFLAGCATDTDTQNAWFNDSNAVRISASVGNATTRSNPTATDDAGLKSFNSGDKIGISNSGSSLTYTFDGNNWMPGNSEYLVWDTKNLTFQCWYPADGKNSFEYGYIQEDQSDADKIVKSDYMAAETTPETIPSDKVLTVQLKRKTARLIFKIQHFNDQFTASAKINNLSIVSKATTDASETATVNITPLHTGEGAIGSTYTALVAPGSIEANIKVSDGGTISDPLVVKTGGLEAGKSYTYNLIVGKKAVTIADVKVADWQSANISEKQETAEEIPPYVTFTADKWHDFYLIGENGYVHSGLEYSVNFGEWKEYTSGRDVAFGGKLGNLRLRGTNVNGTAESATKYARISISQKGNGNVKCTGDIRTLLNYKNYKNVDTGNARFCYLFNKCDVLTSVPDLPATNLADNCYLHMFEECTSIAEAPKLPAKIMADHCYDYMFRKCTSIKKAPDLPATKLASRCYYGMFSGCTALTEVPDLLVKDLPEGCYQSMFSTCEALVNGPKVSAETIKQYSCYQMFAYCYNLSSVKLLIPSNQMKVSYGVYSCFSEAGTKASTRTLTVKDKAAYDVMIKHYSYPDLWKIGQCTVLDERGNPITE</sequence>
<evidence type="ECO:0000313" key="3">
    <source>
        <dbReference type="Proteomes" id="UP000442105"/>
    </source>
</evidence>
<dbReference type="EMBL" id="VZCW01000119">
    <property type="protein sequence ID" value="MQN12177.1"/>
    <property type="molecule type" value="Genomic_DNA"/>
</dbReference>
<reference evidence="3" key="1">
    <citation type="submission" date="2019-09" db="EMBL/GenBank/DDBJ databases">
        <title>Distinct polysaccharide growth profiles of human intestinal Prevotella copri isolates.</title>
        <authorList>
            <person name="Fehlner-Peach H."/>
            <person name="Magnabosco C."/>
            <person name="Raghavan V."/>
            <person name="Scher J.U."/>
            <person name="Tett A."/>
            <person name="Cox L.M."/>
            <person name="Gottsegen C."/>
            <person name="Watters A."/>
            <person name="Wiltshire- Gordon J.D."/>
            <person name="Segata N."/>
            <person name="Bonneau R."/>
            <person name="Littman D.R."/>
        </authorList>
    </citation>
    <scope>NUCLEOTIDE SEQUENCE [LARGE SCALE GENOMIC DNA]</scope>
    <source>
        <strain evidence="3">iAQ1179</strain>
    </source>
</reference>
<feature type="chain" id="PRO_5041688177" evidence="1">
    <location>
        <begin position="22"/>
        <end position="610"/>
    </location>
</feature>
<gene>
    <name evidence="2" type="ORF">F7D95_04935</name>
</gene>
<protein>
    <submittedName>
        <fullName evidence="2">Fimbrillin family protein</fullName>
    </submittedName>
</protein>
<dbReference type="Gene3D" id="2.60.40.2620">
    <property type="entry name" value="Fimbrillin-like"/>
    <property type="match status" value="1"/>
</dbReference>
<keyword evidence="1" id="KW-0732">Signal</keyword>
<dbReference type="RefSeq" id="WP_153128162.1">
    <property type="nucleotide sequence ID" value="NZ_VZCW01000119.1"/>
</dbReference>
<evidence type="ECO:0000256" key="1">
    <source>
        <dbReference type="SAM" id="SignalP"/>
    </source>
</evidence>
<evidence type="ECO:0000313" key="2">
    <source>
        <dbReference type="EMBL" id="MQN12177.1"/>
    </source>
</evidence>
<dbReference type="Gene3D" id="2.60.40.2630">
    <property type="match status" value="1"/>
</dbReference>
<dbReference type="Pfam" id="PF13149">
    <property type="entry name" value="Mfa_like_1"/>
    <property type="match status" value="1"/>
</dbReference>
<dbReference type="AlphaFoldDB" id="A0AA90UEB5"/>
<dbReference type="PROSITE" id="PS51257">
    <property type="entry name" value="PROKAR_LIPOPROTEIN"/>
    <property type="match status" value="1"/>
</dbReference>
<dbReference type="Proteomes" id="UP000442105">
    <property type="component" value="Unassembled WGS sequence"/>
</dbReference>
<dbReference type="CDD" id="cd13121">
    <property type="entry name" value="BF2867_like_C"/>
    <property type="match status" value="1"/>
</dbReference>
<organism evidence="2 3">
    <name type="scientific">Segatella copri</name>
    <dbReference type="NCBI Taxonomy" id="165179"/>
    <lineage>
        <taxon>Bacteria</taxon>
        <taxon>Pseudomonadati</taxon>
        <taxon>Bacteroidota</taxon>
        <taxon>Bacteroidia</taxon>
        <taxon>Bacteroidales</taxon>
        <taxon>Prevotellaceae</taxon>
        <taxon>Segatella</taxon>
    </lineage>
</organism>
<dbReference type="CDD" id="cd13120">
    <property type="entry name" value="BF2867_like_N"/>
    <property type="match status" value="1"/>
</dbReference>
<feature type="signal peptide" evidence="1">
    <location>
        <begin position="1"/>
        <end position="21"/>
    </location>
</feature>
<dbReference type="InterPro" id="IPR025049">
    <property type="entry name" value="Mfa-like_1"/>
</dbReference>